<dbReference type="Proteomes" id="UP000295367">
    <property type="component" value="Unassembled WGS sequence"/>
</dbReference>
<comment type="caution">
    <text evidence="1">The sequence shown here is derived from an EMBL/GenBank/DDBJ whole genome shotgun (WGS) entry which is preliminary data.</text>
</comment>
<dbReference type="EMBL" id="SMCO01000002">
    <property type="protein sequence ID" value="TCV89677.1"/>
    <property type="molecule type" value="Genomic_DNA"/>
</dbReference>
<evidence type="ECO:0000313" key="2">
    <source>
        <dbReference type="Proteomes" id="UP000295367"/>
    </source>
</evidence>
<keyword evidence="2" id="KW-1185">Reference proteome</keyword>
<dbReference type="Pfam" id="PF13759">
    <property type="entry name" value="2OG-FeII_Oxy_5"/>
    <property type="match status" value="1"/>
</dbReference>
<evidence type="ECO:0000313" key="1">
    <source>
        <dbReference type="EMBL" id="TCV89677.1"/>
    </source>
</evidence>
<dbReference type="AlphaFoldDB" id="A0A4R3YC78"/>
<dbReference type="InterPro" id="IPR012668">
    <property type="entry name" value="CHP02466"/>
</dbReference>
<protein>
    <submittedName>
        <fullName evidence="1">Putative 2-oxoglutarate-Fe(II)-dependent oxygenase superfamily protein</fullName>
    </submittedName>
</protein>
<dbReference type="RefSeq" id="WP_124947015.1">
    <property type="nucleotide sequence ID" value="NZ_BHVT01000057.1"/>
</dbReference>
<sequence length="180" mass="20373">MESLVTPTLYTNSTIHVAFLPEAVSINQQIKEAYQNLGEQDLLRRSHFFNGRYENLYLDRGLIPAIGRVMEQAEMLAQNILQVKHVLRSGFWMNDMGPGHVTTEHDHDDDDELLSGVYYVHVPENAGELVVLDKQMHTRTLVTPQAGMFVFFAPTVLHSVTANLSEERRLSMGMNFGPMA</sequence>
<proteinExistence type="predicted"/>
<organism evidence="1 2">
    <name type="scientific">Sulfurirhabdus autotrophica</name>
    <dbReference type="NCBI Taxonomy" id="1706046"/>
    <lineage>
        <taxon>Bacteria</taxon>
        <taxon>Pseudomonadati</taxon>
        <taxon>Pseudomonadota</taxon>
        <taxon>Betaproteobacteria</taxon>
        <taxon>Nitrosomonadales</taxon>
        <taxon>Sulfuricellaceae</taxon>
        <taxon>Sulfurirhabdus</taxon>
    </lineage>
</organism>
<dbReference type="SUPFAM" id="SSF51197">
    <property type="entry name" value="Clavaminate synthase-like"/>
    <property type="match status" value="1"/>
</dbReference>
<dbReference type="OrthoDB" id="9783136at2"/>
<name>A0A4R3YC78_9PROT</name>
<accession>A0A4R3YC78</accession>
<gene>
    <name evidence="1" type="ORF">EDC63_102198</name>
</gene>
<dbReference type="Gene3D" id="2.60.120.620">
    <property type="entry name" value="q2cbj1_9rhob like domain"/>
    <property type="match status" value="1"/>
</dbReference>
<reference evidence="1 2" key="1">
    <citation type="submission" date="2019-03" db="EMBL/GenBank/DDBJ databases">
        <title>Genomic Encyclopedia of Type Strains, Phase IV (KMG-IV): sequencing the most valuable type-strain genomes for metagenomic binning, comparative biology and taxonomic classification.</title>
        <authorList>
            <person name="Goeker M."/>
        </authorList>
    </citation>
    <scope>NUCLEOTIDE SEQUENCE [LARGE SCALE GENOMIC DNA]</scope>
    <source>
        <strain evidence="1 2">DSM 100309</strain>
    </source>
</reference>